<keyword evidence="4 7" id="KW-1133">Transmembrane helix</keyword>
<dbReference type="Pfam" id="PF01794">
    <property type="entry name" value="Ferric_reduct"/>
    <property type="match status" value="1"/>
</dbReference>
<evidence type="ECO:0000259" key="8">
    <source>
        <dbReference type="Pfam" id="PF01794"/>
    </source>
</evidence>
<evidence type="ECO:0000256" key="6">
    <source>
        <dbReference type="ARBA" id="ARBA00023136"/>
    </source>
</evidence>
<dbReference type="Proteomes" id="UP000473531">
    <property type="component" value="Unassembled WGS sequence"/>
</dbReference>
<feature type="domain" description="Ferric oxidoreductase" evidence="8">
    <location>
        <begin position="22"/>
        <end position="135"/>
    </location>
</feature>
<organism evidence="9 10">
    <name type="scientific">Allopontixanthobacter confluentis</name>
    <dbReference type="NCBI Taxonomy" id="1849021"/>
    <lineage>
        <taxon>Bacteria</taxon>
        <taxon>Pseudomonadati</taxon>
        <taxon>Pseudomonadota</taxon>
        <taxon>Alphaproteobacteria</taxon>
        <taxon>Sphingomonadales</taxon>
        <taxon>Erythrobacteraceae</taxon>
        <taxon>Allopontixanthobacter</taxon>
    </lineage>
</organism>
<protein>
    <submittedName>
        <fullName evidence="9">Sulfite oxidase subunit YedZ</fullName>
    </submittedName>
</protein>
<feature type="transmembrane region" description="Helical" evidence="7">
    <location>
        <begin position="127"/>
        <end position="144"/>
    </location>
</feature>
<evidence type="ECO:0000313" key="10">
    <source>
        <dbReference type="Proteomes" id="UP000473531"/>
    </source>
</evidence>
<dbReference type="GO" id="GO:0010181">
    <property type="term" value="F:FMN binding"/>
    <property type="evidence" value="ECO:0007669"/>
    <property type="project" value="TreeGrafter"/>
</dbReference>
<evidence type="ECO:0000256" key="5">
    <source>
        <dbReference type="ARBA" id="ARBA00023004"/>
    </source>
</evidence>
<keyword evidence="2" id="KW-0813">Transport</keyword>
<dbReference type="OrthoDB" id="9788328at2"/>
<sequence>MLYRWFVRPEDYGYGHIIADSGDWAAWLLMVTLFVTPIRLLFRKRPWAIWLMRRRRDFGVASFVYAAGHTIIYLARKSSIDAIFEDFFAAEFLTGWLALALFLPLALTSNDIAVRALKRSWKRLHRLVYPATILAFVHWALSAYDPMTAYIHIGVLAAIEFVRVWLQIRQRVT</sequence>
<evidence type="ECO:0000256" key="4">
    <source>
        <dbReference type="ARBA" id="ARBA00022989"/>
    </source>
</evidence>
<keyword evidence="10" id="KW-1185">Reference proteome</keyword>
<evidence type="ECO:0000256" key="2">
    <source>
        <dbReference type="ARBA" id="ARBA00022448"/>
    </source>
</evidence>
<feature type="transmembrane region" description="Helical" evidence="7">
    <location>
        <begin position="58"/>
        <end position="75"/>
    </location>
</feature>
<evidence type="ECO:0000256" key="1">
    <source>
        <dbReference type="ARBA" id="ARBA00004141"/>
    </source>
</evidence>
<proteinExistence type="predicted"/>
<reference evidence="9 10" key="1">
    <citation type="submission" date="2019-12" db="EMBL/GenBank/DDBJ databases">
        <title>Genomic-based taxomic classification of the family Erythrobacteraceae.</title>
        <authorList>
            <person name="Xu L."/>
        </authorList>
    </citation>
    <scope>NUCLEOTIDE SEQUENCE [LARGE SCALE GENOMIC DNA]</scope>
    <source>
        <strain evidence="9 10">KCTC 52259</strain>
    </source>
</reference>
<evidence type="ECO:0000313" key="9">
    <source>
        <dbReference type="EMBL" id="MXP14171.1"/>
    </source>
</evidence>
<dbReference type="InterPro" id="IPR022837">
    <property type="entry name" value="MsrQ-like"/>
</dbReference>
<name>A0A6L7GHK3_9SPHN</name>
<keyword evidence="6 7" id="KW-0472">Membrane</keyword>
<keyword evidence="3 7" id="KW-0812">Transmembrane</keyword>
<dbReference type="InterPro" id="IPR013130">
    <property type="entry name" value="Fe3_Rdtase_TM_dom"/>
</dbReference>
<dbReference type="PANTHER" id="PTHR36964">
    <property type="entry name" value="PROTEIN-METHIONINE-SULFOXIDE REDUCTASE HEME-BINDING SUBUNIT MSRQ"/>
    <property type="match status" value="1"/>
</dbReference>
<dbReference type="GO" id="GO:0020037">
    <property type="term" value="F:heme binding"/>
    <property type="evidence" value="ECO:0007669"/>
    <property type="project" value="TreeGrafter"/>
</dbReference>
<feature type="transmembrane region" description="Helical" evidence="7">
    <location>
        <begin position="87"/>
        <end position="107"/>
    </location>
</feature>
<evidence type="ECO:0000256" key="3">
    <source>
        <dbReference type="ARBA" id="ARBA00022692"/>
    </source>
</evidence>
<gene>
    <name evidence="9" type="ORF">GRI44_05335</name>
</gene>
<comment type="subcellular location">
    <subcellularLocation>
        <location evidence="1">Membrane</location>
        <topology evidence="1">Multi-pass membrane protein</topology>
    </subcellularLocation>
</comment>
<dbReference type="EMBL" id="WTYU01000001">
    <property type="protein sequence ID" value="MXP14171.1"/>
    <property type="molecule type" value="Genomic_DNA"/>
</dbReference>
<keyword evidence="5" id="KW-0408">Iron</keyword>
<dbReference type="GO" id="GO:0005886">
    <property type="term" value="C:plasma membrane"/>
    <property type="evidence" value="ECO:0007669"/>
    <property type="project" value="TreeGrafter"/>
</dbReference>
<feature type="transmembrane region" description="Helical" evidence="7">
    <location>
        <begin position="150"/>
        <end position="166"/>
    </location>
</feature>
<comment type="caution">
    <text evidence="9">The sequence shown here is derived from an EMBL/GenBank/DDBJ whole genome shotgun (WGS) entry which is preliminary data.</text>
</comment>
<dbReference type="AlphaFoldDB" id="A0A6L7GHK3"/>
<dbReference type="PANTHER" id="PTHR36964:SF1">
    <property type="entry name" value="PROTEIN-METHIONINE-SULFOXIDE REDUCTASE HEME-BINDING SUBUNIT MSRQ"/>
    <property type="match status" value="1"/>
</dbReference>
<evidence type="ECO:0000256" key="7">
    <source>
        <dbReference type="SAM" id="Phobius"/>
    </source>
</evidence>
<dbReference type="GO" id="GO:0016679">
    <property type="term" value="F:oxidoreductase activity, acting on diphenols and related substances as donors"/>
    <property type="evidence" value="ECO:0007669"/>
    <property type="project" value="TreeGrafter"/>
</dbReference>
<feature type="transmembrane region" description="Helical" evidence="7">
    <location>
        <begin position="24"/>
        <end position="42"/>
    </location>
</feature>
<accession>A0A6L7GHK3</accession>